<dbReference type="PROSITE" id="PS50006">
    <property type="entry name" value="FHA_DOMAIN"/>
    <property type="match status" value="1"/>
</dbReference>
<dbReference type="SUPFAM" id="SSF49879">
    <property type="entry name" value="SMAD/FHA domain"/>
    <property type="match status" value="1"/>
</dbReference>
<accession>A0A9C7UNE1</accession>
<reference evidence="3" key="1">
    <citation type="journal article" date="2022" name="Proc. Natl. Acad. Sci. U.S.A.">
        <title>Life cycle and functional genomics of the unicellular red alga Galdieria for elucidating algal and plant evolution and industrial use.</title>
        <authorList>
            <person name="Hirooka S."/>
            <person name="Itabashi T."/>
            <person name="Ichinose T.M."/>
            <person name="Onuma R."/>
            <person name="Fujiwara T."/>
            <person name="Yamashita S."/>
            <person name="Jong L.W."/>
            <person name="Tomita R."/>
            <person name="Iwane A.H."/>
            <person name="Miyagishima S.Y."/>
        </authorList>
    </citation>
    <scope>NUCLEOTIDE SEQUENCE</scope>
    <source>
        <strain evidence="3">NBRC 102759</strain>
    </source>
</reference>
<evidence type="ECO:0000256" key="1">
    <source>
        <dbReference type="SAM" id="MobiDB-lite"/>
    </source>
</evidence>
<name>A0A9C7UNE1_9RHOD</name>
<feature type="compositionally biased region" description="Basic residues" evidence="1">
    <location>
        <begin position="1"/>
        <end position="17"/>
    </location>
</feature>
<dbReference type="PANTHER" id="PTHR23308">
    <property type="entry name" value="NUCLEAR INHIBITOR OF PROTEIN PHOSPHATASE-1"/>
    <property type="match status" value="1"/>
</dbReference>
<feature type="region of interest" description="Disordered" evidence="1">
    <location>
        <begin position="1"/>
        <end position="20"/>
    </location>
</feature>
<protein>
    <recommendedName>
        <fullName evidence="2">FHA domain-containing protein</fullName>
    </recommendedName>
</protein>
<gene>
    <name evidence="3" type="ORF">GpartN1_g1038.t1</name>
</gene>
<reference evidence="3" key="2">
    <citation type="submission" date="2022-01" db="EMBL/GenBank/DDBJ databases">
        <authorList>
            <person name="Hirooka S."/>
            <person name="Miyagishima S.Y."/>
        </authorList>
    </citation>
    <scope>NUCLEOTIDE SEQUENCE</scope>
    <source>
        <strain evidence="3">NBRC 102759</strain>
    </source>
</reference>
<comment type="caution">
    <text evidence="3">The sequence shown here is derived from an EMBL/GenBank/DDBJ whole genome shotgun (WGS) entry which is preliminary data.</text>
</comment>
<evidence type="ECO:0000313" key="4">
    <source>
        <dbReference type="Proteomes" id="UP001061958"/>
    </source>
</evidence>
<feature type="domain" description="FHA" evidence="2">
    <location>
        <begin position="47"/>
        <end position="106"/>
    </location>
</feature>
<dbReference type="AlphaFoldDB" id="A0A9C7UNE1"/>
<feature type="compositionally biased region" description="Low complexity" evidence="1">
    <location>
        <begin position="264"/>
        <end position="274"/>
    </location>
</feature>
<dbReference type="InterPro" id="IPR008984">
    <property type="entry name" value="SMAD_FHA_dom_sf"/>
</dbReference>
<dbReference type="InterPro" id="IPR050923">
    <property type="entry name" value="Cell_Proc_Reg/RNA_Proc"/>
</dbReference>
<proteinExistence type="predicted"/>
<dbReference type="CDD" id="cd00060">
    <property type="entry name" value="FHA"/>
    <property type="match status" value="1"/>
</dbReference>
<organism evidence="3 4">
    <name type="scientific">Galdieria partita</name>
    <dbReference type="NCBI Taxonomy" id="83374"/>
    <lineage>
        <taxon>Eukaryota</taxon>
        <taxon>Rhodophyta</taxon>
        <taxon>Bangiophyceae</taxon>
        <taxon>Galdieriales</taxon>
        <taxon>Galdieriaceae</taxon>
        <taxon>Galdieria</taxon>
    </lineage>
</organism>
<dbReference type="OrthoDB" id="687730at2759"/>
<evidence type="ECO:0000313" key="3">
    <source>
        <dbReference type="EMBL" id="GJQ09247.1"/>
    </source>
</evidence>
<dbReference type="EMBL" id="BQMJ01000007">
    <property type="protein sequence ID" value="GJQ09247.1"/>
    <property type="molecule type" value="Genomic_DNA"/>
</dbReference>
<evidence type="ECO:0000259" key="2">
    <source>
        <dbReference type="PROSITE" id="PS50006"/>
    </source>
</evidence>
<dbReference type="SMART" id="SM00240">
    <property type="entry name" value="FHA"/>
    <property type="match status" value="1"/>
</dbReference>
<feature type="region of interest" description="Disordered" evidence="1">
    <location>
        <begin position="246"/>
        <end position="288"/>
    </location>
</feature>
<dbReference type="Proteomes" id="UP001061958">
    <property type="component" value="Unassembled WGS sequence"/>
</dbReference>
<dbReference type="InterPro" id="IPR000253">
    <property type="entry name" value="FHA_dom"/>
</dbReference>
<dbReference type="Pfam" id="PF00498">
    <property type="entry name" value="FHA"/>
    <property type="match status" value="1"/>
</dbReference>
<keyword evidence="4" id="KW-1185">Reference proteome</keyword>
<dbReference type="Gene3D" id="2.60.200.20">
    <property type="match status" value="1"/>
</dbReference>
<sequence>MEAIPKRKGRKRSKPRQSGREAFFVVLKSRKGPFKGRKFEIPDWKPVVFKRSETSLTPSFHRRLGEICLPDPDVSRLHAKISFKGGRFEIVDVGSLNGTFLNDKRLSPERVPLDEPVVLDNGDLLTIGQTVFEVSVYKRFATVSEEIEYEQAQDWRGETLEKKDFLKKERAGTVPKRHIRVADLPISQREALKRRLATEEGEYDNPAFKERNVFVDGLLPNKETVSRTILSVLAYNRRLDDIQSARDGMSDSTCEEEEEDYATSQSERSLSSEDSSSENKEDDDWTNIRKTAGKQLNLYIESSEAYNCRGHISKLRLKRKNSENVCFHENAVSDETKETEMDYNYDSNNVKDNTTMSEY</sequence>